<proteinExistence type="predicted"/>
<organism evidence="1">
    <name type="scientific">Sinomonas puerhi</name>
    <dbReference type="NCBI Taxonomy" id="3238584"/>
    <lineage>
        <taxon>Bacteria</taxon>
        <taxon>Bacillati</taxon>
        <taxon>Actinomycetota</taxon>
        <taxon>Actinomycetes</taxon>
        <taxon>Micrococcales</taxon>
        <taxon>Micrococcaceae</taxon>
        <taxon>Sinomonas</taxon>
    </lineage>
</organism>
<evidence type="ECO:0008006" key="2">
    <source>
        <dbReference type="Google" id="ProtNLM"/>
    </source>
</evidence>
<name>A0AB39L039_9MICC</name>
<dbReference type="RefSeq" id="WP_369044665.1">
    <property type="nucleotide sequence ID" value="NZ_CP163302.1"/>
</dbReference>
<dbReference type="KEGG" id="spue:AB5L97_10445"/>
<evidence type="ECO:0000313" key="1">
    <source>
        <dbReference type="EMBL" id="XDP43739.1"/>
    </source>
</evidence>
<dbReference type="AlphaFoldDB" id="A0AB39L039"/>
<reference evidence="1" key="1">
    <citation type="submission" date="2024-07" db="EMBL/GenBank/DDBJ databases">
        <authorList>
            <person name="fu j."/>
        </authorList>
    </citation>
    <scope>NUCLEOTIDE SEQUENCE</scope>
    <source>
        <strain evidence="1">P10A9</strain>
    </source>
</reference>
<protein>
    <recommendedName>
        <fullName evidence="2">Secreted protein</fullName>
    </recommendedName>
</protein>
<sequence>MATLAALIVAAAVVLAVTCLGNAVAVHLGRLRARRDAETAVTRLNGRYQDAVREMRRRR</sequence>
<gene>
    <name evidence="1" type="ORF">AB5L97_10445</name>
</gene>
<accession>A0AB39L039</accession>
<dbReference type="EMBL" id="CP163302">
    <property type="protein sequence ID" value="XDP43739.1"/>
    <property type="molecule type" value="Genomic_DNA"/>
</dbReference>